<reference evidence="4 5" key="2">
    <citation type="submission" date="2015-11" db="EMBL/GenBank/DDBJ databases">
        <authorList>
            <person name="Zhang Y."/>
            <person name="Guo Z."/>
        </authorList>
    </citation>
    <scope>NUCLEOTIDE SEQUENCE [LARGE SCALE GENOMIC DNA]</scope>
    <source>
        <strain evidence="4">JGI-4</strain>
    </source>
</reference>
<dbReference type="PANTHER" id="PTHR39966:SF1">
    <property type="entry name" value="HEMERYTHRIN-LIKE DOMAIN-CONTAINING PROTEIN"/>
    <property type="match status" value="1"/>
</dbReference>
<dbReference type="Proteomes" id="UP000182011">
    <property type="component" value="Unassembled WGS sequence"/>
</dbReference>
<dbReference type="AlphaFoldDB" id="A0A0P1LSS9"/>
<evidence type="ECO:0000313" key="6">
    <source>
        <dbReference type="Proteomes" id="UP000182200"/>
    </source>
</evidence>
<accession>A0A0P1LI87</accession>
<evidence type="ECO:0000259" key="2">
    <source>
        <dbReference type="Pfam" id="PF10006"/>
    </source>
</evidence>
<organism evidence="4 5">
    <name type="scientific">Candidatus Kryptonium thompsonii</name>
    <dbReference type="NCBI Taxonomy" id="1633631"/>
    <lineage>
        <taxon>Bacteria</taxon>
        <taxon>Pseudomonadati</taxon>
        <taxon>Candidatus Kryptoniota</taxon>
        <taxon>Candidatus Kryptonium</taxon>
    </lineage>
</organism>
<keyword evidence="6" id="KW-1185">Reference proteome</keyword>
<gene>
    <name evidence="4" type="ORF">JGI4_00302</name>
    <name evidence="3" type="ORF">JGI8_00494</name>
</gene>
<accession>A0A0N7MXM1</accession>
<dbReference type="PANTHER" id="PTHR39966">
    <property type="entry name" value="BLL2471 PROTEIN-RELATED"/>
    <property type="match status" value="1"/>
</dbReference>
<dbReference type="CDD" id="cd12108">
    <property type="entry name" value="Hr-like"/>
    <property type="match status" value="1"/>
</dbReference>
<evidence type="ECO:0000313" key="4">
    <source>
        <dbReference type="EMBL" id="CUU01542.1"/>
    </source>
</evidence>
<sequence>MTAIKQLKKEHEAIRTALVLLDMLRNKIENERVVDIEKLERLAEFFSVFADKCHHGKEENMLFPELEKAGIPREGGPIGVMLTEHEFGRGYIRIINESIKSYKAKPDVSALEKMVEAIKGYVDLLEQHINKENNILFVMADMHLSDKTQKELFEKFEEFELNEIGAQKHEEFHKMLNEMKYELLGEAKILDVRDIPPVYRHRFILEKFDELNPSDSFILVNDHDPKPLYYQFQAEKGEKFGWEYISAGPTIWSVKITKKN</sequence>
<accession>A0A0N7MQH7</accession>
<dbReference type="Proteomes" id="UP000182200">
    <property type="component" value="Unassembled WGS sequence"/>
</dbReference>
<evidence type="ECO:0000259" key="1">
    <source>
        <dbReference type="Pfam" id="PF01814"/>
    </source>
</evidence>
<accession>A0A0S4MU65</accession>
<dbReference type="EMBL" id="FAOP01000002">
    <property type="protein sequence ID" value="CUU01542.1"/>
    <property type="molecule type" value="Genomic_DNA"/>
</dbReference>
<dbReference type="EMBL" id="CZVI01000004">
    <property type="protein sequence ID" value="CUS81268.1"/>
    <property type="molecule type" value="Genomic_DNA"/>
</dbReference>
<accession>A0A0N7MTW4</accession>
<accession>A0A0P1LL14</accession>
<evidence type="ECO:0000313" key="3">
    <source>
        <dbReference type="EMBL" id="CUS81268.1"/>
    </source>
</evidence>
<dbReference type="STRING" id="1633631.GCA_001442925_00304"/>
<dbReference type="GO" id="GO:0005886">
    <property type="term" value="C:plasma membrane"/>
    <property type="evidence" value="ECO:0007669"/>
    <property type="project" value="TreeGrafter"/>
</dbReference>
<accession>A0A0N7MTK7</accession>
<accession>A0A0P1P395</accession>
<accession>A0A0P1MMQ6</accession>
<proteinExistence type="predicted"/>
<evidence type="ECO:0000313" key="5">
    <source>
        <dbReference type="Proteomes" id="UP000182011"/>
    </source>
</evidence>
<reference evidence="3 6" key="1">
    <citation type="submission" date="2015-11" db="EMBL/GenBank/DDBJ databases">
        <authorList>
            <person name="Varghese N."/>
        </authorList>
    </citation>
    <scope>NUCLEOTIDE SEQUENCE [LARGE SCALE GENOMIC DNA]</scope>
    <source>
        <strain evidence="3 6">JGI-8</strain>
    </source>
</reference>
<name>A0A0P1LSS9_9BACT</name>
<dbReference type="InterPro" id="IPR018720">
    <property type="entry name" value="DUF2249"/>
</dbReference>
<accession>A0A0P1LSS9</accession>
<accession>A0A0P1MIM0</accession>
<dbReference type="Gene3D" id="1.20.120.520">
    <property type="entry name" value="nmb1532 protein domain like"/>
    <property type="match status" value="1"/>
</dbReference>
<accession>A0A0P1NZ61</accession>
<dbReference type="RefSeq" id="WP_075426221.1">
    <property type="nucleotide sequence ID" value="NZ_CZVI01000004.1"/>
</dbReference>
<dbReference type="Pfam" id="PF10006">
    <property type="entry name" value="DUF2249"/>
    <property type="match status" value="1"/>
</dbReference>
<protein>
    <submittedName>
        <fullName evidence="4">Hemerythrin-like domain-containing protein</fullName>
    </submittedName>
</protein>
<dbReference type="InterPro" id="IPR012312">
    <property type="entry name" value="Hemerythrin-like"/>
</dbReference>
<feature type="domain" description="Hemerythrin-like" evidence="1">
    <location>
        <begin position="2"/>
        <end position="139"/>
    </location>
</feature>
<feature type="domain" description="DUF2249" evidence="2">
    <location>
        <begin position="190"/>
        <end position="258"/>
    </location>
</feature>
<dbReference type="Pfam" id="PF01814">
    <property type="entry name" value="Hemerythrin"/>
    <property type="match status" value="1"/>
</dbReference>
<accession>A0A0N7MS71</accession>